<dbReference type="SUPFAM" id="SSF50978">
    <property type="entry name" value="WD40 repeat-like"/>
    <property type="match status" value="1"/>
</dbReference>
<dbReference type="InParanoid" id="A0A1X2HMT5"/>
<dbReference type="GO" id="GO:0005664">
    <property type="term" value="C:nuclear origin of replication recognition complex"/>
    <property type="evidence" value="ECO:0007669"/>
    <property type="project" value="TreeGrafter"/>
</dbReference>
<dbReference type="PANTHER" id="PTHR24370:SF10">
    <property type="entry name" value="LEUCINE-RICH REPEAT AND WD REPEAT-CONTAINING PROTEIN 1"/>
    <property type="match status" value="1"/>
</dbReference>
<dbReference type="InterPro" id="IPR015943">
    <property type="entry name" value="WD40/YVTN_repeat-like_dom_sf"/>
</dbReference>
<proteinExistence type="predicted"/>
<dbReference type="SMART" id="SM00320">
    <property type="entry name" value="WD40"/>
    <property type="match status" value="5"/>
</dbReference>
<sequence length="652" mass="70735">MGYTYSQWLKQVSQSNPARPKPGSGRGHGTTTPKSTARSTTSRSSKAKESTAEGGRGKGRGGRVARSSSGRPKKSATPAPAAAAGTDLAPSTLTEPAPVDTSTAADRPANASVKTKRTRSQLPNDSASSPTAKRQRKQAPKPILPKSTHTPSSSTSVATTSASTSTSTSITATTATTTAATTAATTTKTKAPQRLKRRPEVSAAAETVPKAESSVRPARRAAREPAAVVKSDEPAQPTKRIKEPKHPMRWSLKDAERSEGRIRHLLGGKHKLQYILKGHADQGRTQIGVEETEELTNMWACEFEPRQSTDANPGLVAVCGGTSLLLLDVQQGRYVKKYSHNEPKEEFLCVAWTLLRGPDELQDDKAPEDAHCSVVAVAGRLGSIKLINTLHNECYDFLMGHEKQVHRIQFSREHPRWLLSASDDMTIRLWDIGAPHANQAACLAQFQSPPTAGVPSCFGFSADLSLLVAGCRNGTLLQFMPTPADLKKLAPGKAMRTFRPKKRFPAGDEWHEGYVDDVYVSHSGNSVVSRATEDEEILVWRATKSTASDADVAISFEWPDSEGFSGLRFKVFESAKRRALMAGDYEGRILVYDMNRTSKTLDDGSFEQFSPDQTLSHPQSNGLVRDVCLSPNGQYLVSVDSNNTVFIWKSEL</sequence>
<dbReference type="Gene3D" id="2.130.10.10">
    <property type="entry name" value="YVTN repeat-like/Quinoprotein amine dehydrogenase"/>
    <property type="match status" value="1"/>
</dbReference>
<evidence type="ECO:0000256" key="3">
    <source>
        <dbReference type="ARBA" id="ARBA00022574"/>
    </source>
</evidence>
<dbReference type="PANTHER" id="PTHR24370">
    <property type="entry name" value="OPTICIN"/>
    <property type="match status" value="1"/>
</dbReference>
<accession>A0A1X2HMT5</accession>
<evidence type="ECO:0000259" key="9">
    <source>
        <dbReference type="Pfam" id="PF23215"/>
    </source>
</evidence>
<feature type="region of interest" description="Disordered" evidence="8">
    <location>
        <begin position="1"/>
        <end position="248"/>
    </location>
</feature>
<feature type="compositionally biased region" description="Polar residues" evidence="8">
    <location>
        <begin position="1"/>
        <end position="17"/>
    </location>
</feature>
<dbReference type="Pfam" id="PF23215">
    <property type="entry name" value="WD_LRWD1"/>
    <property type="match status" value="1"/>
</dbReference>
<gene>
    <name evidence="10" type="ORF">BCR43DRAFT_521269</name>
</gene>
<feature type="compositionally biased region" description="Low complexity" evidence="8">
    <location>
        <begin position="30"/>
        <end position="44"/>
    </location>
</feature>
<dbReference type="InterPro" id="IPR019775">
    <property type="entry name" value="WD40_repeat_CS"/>
</dbReference>
<keyword evidence="6" id="KW-0156">Chromatin regulator</keyword>
<keyword evidence="4" id="KW-0433">Leucine-rich repeat</keyword>
<evidence type="ECO:0000256" key="4">
    <source>
        <dbReference type="ARBA" id="ARBA00022614"/>
    </source>
</evidence>
<evidence type="ECO:0000256" key="2">
    <source>
        <dbReference type="ARBA" id="ARBA00022454"/>
    </source>
</evidence>
<dbReference type="InterPro" id="IPR056160">
    <property type="entry name" value="WD_LRWD1"/>
</dbReference>
<evidence type="ECO:0000256" key="5">
    <source>
        <dbReference type="ARBA" id="ARBA00022737"/>
    </source>
</evidence>
<keyword evidence="11" id="KW-1185">Reference proteome</keyword>
<dbReference type="Proteomes" id="UP000242180">
    <property type="component" value="Unassembled WGS sequence"/>
</dbReference>
<evidence type="ECO:0000256" key="7">
    <source>
        <dbReference type="PROSITE-ProRule" id="PRU00221"/>
    </source>
</evidence>
<dbReference type="PROSITE" id="PS50294">
    <property type="entry name" value="WD_REPEATS_REGION"/>
    <property type="match status" value="2"/>
</dbReference>
<dbReference type="InterPro" id="IPR036322">
    <property type="entry name" value="WD40_repeat_dom_sf"/>
</dbReference>
<evidence type="ECO:0000313" key="10">
    <source>
        <dbReference type="EMBL" id="ORZ00196.1"/>
    </source>
</evidence>
<feature type="compositionally biased region" description="Low complexity" evidence="8">
    <location>
        <begin position="147"/>
        <end position="189"/>
    </location>
</feature>
<dbReference type="OMA" id="CCEFEPV"/>
<dbReference type="GO" id="GO:0003682">
    <property type="term" value="F:chromatin binding"/>
    <property type="evidence" value="ECO:0007669"/>
    <property type="project" value="TreeGrafter"/>
</dbReference>
<dbReference type="GO" id="GO:0071169">
    <property type="term" value="P:establishment of protein localization to chromatin"/>
    <property type="evidence" value="ECO:0007669"/>
    <property type="project" value="TreeGrafter"/>
</dbReference>
<dbReference type="OrthoDB" id="7318948at2759"/>
<dbReference type="PROSITE" id="PS50082">
    <property type="entry name" value="WD_REPEATS_2"/>
    <property type="match status" value="2"/>
</dbReference>
<organism evidence="10 11">
    <name type="scientific">Syncephalastrum racemosum</name>
    <name type="common">Filamentous fungus</name>
    <dbReference type="NCBI Taxonomy" id="13706"/>
    <lineage>
        <taxon>Eukaryota</taxon>
        <taxon>Fungi</taxon>
        <taxon>Fungi incertae sedis</taxon>
        <taxon>Mucoromycota</taxon>
        <taxon>Mucoromycotina</taxon>
        <taxon>Mucoromycetes</taxon>
        <taxon>Mucorales</taxon>
        <taxon>Syncephalastraceae</taxon>
        <taxon>Syncephalastrum</taxon>
    </lineage>
</organism>
<keyword evidence="2" id="KW-0158">Chromosome</keyword>
<dbReference type="STRING" id="13706.A0A1X2HMT5"/>
<feature type="compositionally biased region" description="Low complexity" evidence="8">
    <location>
        <begin position="64"/>
        <end position="92"/>
    </location>
</feature>
<dbReference type="GO" id="GO:0006325">
    <property type="term" value="P:chromatin organization"/>
    <property type="evidence" value="ECO:0007669"/>
    <property type="project" value="UniProtKB-KW"/>
</dbReference>
<protein>
    <submittedName>
        <fullName evidence="10">WD40-repeat-containing domain protein</fullName>
    </submittedName>
</protein>
<keyword evidence="3 7" id="KW-0853">WD repeat</keyword>
<comment type="subcellular location">
    <subcellularLocation>
        <location evidence="1">Chromosome</location>
    </subcellularLocation>
</comment>
<reference evidence="10 11" key="1">
    <citation type="submission" date="2016-07" db="EMBL/GenBank/DDBJ databases">
        <title>Pervasive Adenine N6-methylation of Active Genes in Fungi.</title>
        <authorList>
            <consortium name="DOE Joint Genome Institute"/>
            <person name="Mondo S.J."/>
            <person name="Dannebaum R.O."/>
            <person name="Kuo R.C."/>
            <person name="Labutti K."/>
            <person name="Haridas S."/>
            <person name="Kuo A."/>
            <person name="Salamov A."/>
            <person name="Ahrendt S.R."/>
            <person name="Lipzen A."/>
            <person name="Sullivan W."/>
            <person name="Andreopoulos W.B."/>
            <person name="Clum A."/>
            <person name="Lindquist E."/>
            <person name="Daum C."/>
            <person name="Ramamoorthy G.K."/>
            <person name="Gryganskyi A."/>
            <person name="Culley D."/>
            <person name="Magnuson J.K."/>
            <person name="James T.Y."/>
            <person name="O'Malley M.A."/>
            <person name="Stajich J.E."/>
            <person name="Spatafora J.W."/>
            <person name="Visel A."/>
            <person name="Grigoriev I.V."/>
        </authorList>
    </citation>
    <scope>NUCLEOTIDE SEQUENCE [LARGE SCALE GENOMIC DNA]</scope>
    <source>
        <strain evidence="10 11">NRRL 2496</strain>
    </source>
</reference>
<dbReference type="PROSITE" id="PS00678">
    <property type="entry name" value="WD_REPEATS_1"/>
    <property type="match status" value="1"/>
</dbReference>
<dbReference type="InterPro" id="IPR001680">
    <property type="entry name" value="WD40_rpt"/>
</dbReference>
<feature type="compositionally biased region" description="Polar residues" evidence="8">
    <location>
        <begin position="120"/>
        <end position="132"/>
    </location>
</feature>
<evidence type="ECO:0000256" key="8">
    <source>
        <dbReference type="SAM" id="MobiDB-lite"/>
    </source>
</evidence>
<comment type="caution">
    <text evidence="10">The sequence shown here is derived from an EMBL/GenBank/DDBJ whole genome shotgun (WGS) entry which is preliminary data.</text>
</comment>
<keyword evidence="5" id="KW-0677">Repeat</keyword>
<feature type="repeat" description="WD" evidence="7">
    <location>
        <begin position="624"/>
        <end position="652"/>
    </location>
</feature>
<evidence type="ECO:0000256" key="6">
    <source>
        <dbReference type="ARBA" id="ARBA00022853"/>
    </source>
</evidence>
<dbReference type="EMBL" id="MCGN01000002">
    <property type="protein sequence ID" value="ORZ00196.1"/>
    <property type="molecule type" value="Genomic_DNA"/>
</dbReference>
<dbReference type="InterPro" id="IPR052489">
    <property type="entry name" value="LRWD1"/>
</dbReference>
<feature type="repeat" description="WD" evidence="7">
    <location>
        <begin position="398"/>
        <end position="432"/>
    </location>
</feature>
<name>A0A1X2HMT5_SYNRA</name>
<evidence type="ECO:0000313" key="11">
    <source>
        <dbReference type="Proteomes" id="UP000242180"/>
    </source>
</evidence>
<dbReference type="AlphaFoldDB" id="A0A1X2HMT5"/>
<feature type="domain" description="Leucine-rich repeat and WD repeat-containing protein 1 WD" evidence="9">
    <location>
        <begin position="296"/>
        <end position="649"/>
    </location>
</feature>
<evidence type="ECO:0000256" key="1">
    <source>
        <dbReference type="ARBA" id="ARBA00004286"/>
    </source>
</evidence>